<dbReference type="PANTHER" id="PTHR11815:SF10">
    <property type="entry name" value="SUCCINATE--COA LIGASE [GDP-FORMING] SUBUNIT BETA, MITOCHONDRIAL"/>
    <property type="match status" value="1"/>
</dbReference>
<comment type="caution">
    <text evidence="10">Lacks conserved residue(s) required for the propagation of feature annotation.</text>
</comment>
<evidence type="ECO:0000313" key="13">
    <source>
        <dbReference type="Proteomes" id="UP000050836"/>
    </source>
</evidence>
<dbReference type="GO" id="GO:0004776">
    <property type="term" value="F:succinate-CoA ligase (GDP-forming) activity"/>
    <property type="evidence" value="ECO:0007669"/>
    <property type="project" value="RHEA"/>
</dbReference>
<comment type="similarity">
    <text evidence="1 10">Belongs to the succinate/malate CoA ligase beta subunit family.</text>
</comment>
<dbReference type="GO" id="GO:0000287">
    <property type="term" value="F:magnesium ion binding"/>
    <property type="evidence" value="ECO:0007669"/>
    <property type="project" value="UniProtKB-UniRule"/>
</dbReference>
<dbReference type="NCBIfam" id="TIGR01016">
    <property type="entry name" value="sucCoAbeta"/>
    <property type="match status" value="1"/>
</dbReference>
<dbReference type="FunFam" id="3.30.470.20:FF:000002">
    <property type="entry name" value="Succinate--CoA ligase [ADP-forming] subunit beta"/>
    <property type="match status" value="1"/>
</dbReference>
<dbReference type="AlphaFoldDB" id="A0A0R0AGN1"/>
<comment type="catalytic activity">
    <reaction evidence="8">
        <text>succinate + ATP + CoA = succinyl-CoA + ADP + phosphate</text>
        <dbReference type="Rhea" id="RHEA:17661"/>
        <dbReference type="ChEBI" id="CHEBI:30031"/>
        <dbReference type="ChEBI" id="CHEBI:30616"/>
        <dbReference type="ChEBI" id="CHEBI:43474"/>
        <dbReference type="ChEBI" id="CHEBI:57287"/>
        <dbReference type="ChEBI" id="CHEBI:57292"/>
        <dbReference type="ChEBI" id="CHEBI:456216"/>
        <dbReference type="EC" id="6.2.1.5"/>
    </reaction>
    <physiologicalReaction direction="right-to-left" evidence="8">
        <dbReference type="Rhea" id="RHEA:17663"/>
    </physiologicalReaction>
</comment>
<feature type="binding site" evidence="10">
    <location>
        <begin position="321"/>
        <end position="323"/>
    </location>
    <ligand>
        <name>substrate</name>
        <note>ligand shared with subunit alpha</note>
    </ligand>
</feature>
<comment type="function">
    <text evidence="10">Succinyl-CoA synthetase functions in the citric acid cycle (TCA), coupling the hydrolysis of succinyl-CoA to the synthesis of either ATP or GTP and thus represents the only step of substrate-level phosphorylation in the TCA. The beta subunit provides nucleotide specificity of the enzyme and binds the substrate succinate, while the binding sites for coenzyme A and phosphate are found in the alpha subunit.</text>
</comment>
<evidence type="ECO:0000259" key="11">
    <source>
        <dbReference type="PROSITE" id="PS50975"/>
    </source>
</evidence>
<dbReference type="InterPro" id="IPR013650">
    <property type="entry name" value="ATP-grasp_succ-CoA_synth-type"/>
</dbReference>
<dbReference type="FunFam" id="3.30.1490.20:FF:000002">
    <property type="entry name" value="Succinate--CoA ligase [ADP-forming] subunit beta"/>
    <property type="match status" value="1"/>
</dbReference>
<dbReference type="InterPro" id="IPR017866">
    <property type="entry name" value="Succ-CoA_synthase_bsu_CS"/>
</dbReference>
<dbReference type="GO" id="GO:0006099">
    <property type="term" value="P:tricarboxylic acid cycle"/>
    <property type="evidence" value="ECO:0007669"/>
    <property type="project" value="UniProtKB-UniRule"/>
</dbReference>
<evidence type="ECO:0000256" key="10">
    <source>
        <dbReference type="HAMAP-Rule" id="MF_00558"/>
    </source>
</evidence>
<dbReference type="Pfam" id="PF08442">
    <property type="entry name" value="ATP-grasp_2"/>
    <property type="match status" value="1"/>
</dbReference>
<organism evidence="12 13">
    <name type="scientific">Stenotrophomonas pictorum JCM 9942</name>
    <dbReference type="NCBI Taxonomy" id="1236960"/>
    <lineage>
        <taxon>Bacteria</taxon>
        <taxon>Pseudomonadati</taxon>
        <taxon>Pseudomonadota</taxon>
        <taxon>Gammaproteobacteria</taxon>
        <taxon>Lysobacterales</taxon>
        <taxon>Lysobacteraceae</taxon>
        <taxon>Stenotrophomonas</taxon>
    </lineage>
</organism>
<evidence type="ECO:0000256" key="5">
    <source>
        <dbReference type="ARBA" id="ARBA00022741"/>
    </source>
</evidence>
<evidence type="ECO:0000256" key="4">
    <source>
        <dbReference type="ARBA" id="ARBA00022723"/>
    </source>
</evidence>
<feature type="binding site" evidence="10">
    <location>
        <position position="213"/>
    </location>
    <ligand>
        <name>Mg(2+)</name>
        <dbReference type="ChEBI" id="CHEBI:18420"/>
    </ligand>
</feature>
<evidence type="ECO:0000313" key="12">
    <source>
        <dbReference type="EMBL" id="KRG43433.1"/>
    </source>
</evidence>
<reference evidence="12 13" key="1">
    <citation type="submission" date="2015-10" db="EMBL/GenBank/DDBJ databases">
        <title>Genome sequencing and analysis of members of genus Stenotrophomonas.</title>
        <authorList>
            <person name="Patil P.P."/>
            <person name="Midha S."/>
            <person name="Patil P.B."/>
        </authorList>
    </citation>
    <scope>NUCLEOTIDE SEQUENCE [LARGE SCALE GENOMIC DNA]</scope>
    <source>
        <strain evidence="12 13">JCM 9942</strain>
    </source>
</reference>
<dbReference type="Proteomes" id="UP000050836">
    <property type="component" value="Unassembled WGS sequence"/>
</dbReference>
<feature type="binding site" evidence="10">
    <location>
        <position position="199"/>
    </location>
    <ligand>
        <name>Mg(2+)</name>
        <dbReference type="ChEBI" id="CHEBI:18420"/>
    </ligand>
</feature>
<dbReference type="PANTHER" id="PTHR11815">
    <property type="entry name" value="SUCCINYL-COA SYNTHETASE BETA CHAIN"/>
    <property type="match status" value="1"/>
</dbReference>
<dbReference type="HAMAP" id="MF_00558">
    <property type="entry name" value="Succ_CoA_beta"/>
    <property type="match status" value="1"/>
</dbReference>
<dbReference type="NCBIfam" id="NF001913">
    <property type="entry name" value="PRK00696.1"/>
    <property type="match status" value="1"/>
</dbReference>
<dbReference type="PROSITE" id="PS01217">
    <property type="entry name" value="SUCCINYL_COA_LIG_3"/>
    <property type="match status" value="1"/>
</dbReference>
<evidence type="ECO:0000256" key="9">
    <source>
        <dbReference type="ARBA" id="ARBA00052891"/>
    </source>
</evidence>
<proteinExistence type="inferred from homology"/>
<dbReference type="RefSeq" id="WP_057505904.1">
    <property type="nucleotide sequence ID" value="NZ_LLXS01000013.1"/>
</dbReference>
<evidence type="ECO:0000256" key="8">
    <source>
        <dbReference type="ARBA" id="ARBA00050563"/>
    </source>
</evidence>
<comment type="pathway">
    <text evidence="10">Carbohydrate metabolism; tricarboxylic acid cycle; succinate from succinyl-CoA (ligase route): step 1/1.</text>
</comment>
<dbReference type="GO" id="GO:0004775">
    <property type="term" value="F:succinate-CoA ligase (ADP-forming) activity"/>
    <property type="evidence" value="ECO:0007669"/>
    <property type="project" value="UniProtKB-UniRule"/>
</dbReference>
<sequence>MNFHEYQSKQLLAQYGIPVPAGKVAATADEAVAAAQSLGEGPWMVKAQIHAGGRGKAGGVKFCKTVDDVKAAAAKMLGTKMATYQTAGVELPVNLVLVTTAGEIVKELYLSVLVDRGTKTISYIASSEGGVEIEQVAAETPELIHTLNVDFVEGVQGYHGRDFGFKLGLTAKQAGQFASIMVNLYRLFNEKDLALVEINPLAILDDGNLYALDGKFDSDDNASYRHKDLVAMRDKTQEDPTEVIASELDINYVTMDGNIGCMVNGAGLAMATMDVIKLNGGEPANFLDVGGGANKQRVIEAFKLILSSDKVEGIFVNIFGGIVRCDMIAEGIIAAVKEVGVKVPVVVRLEGTNVEEGKQLLRDSGMAIIPADNINDGAKKIVEAVKSAA</sequence>
<dbReference type="EMBL" id="LLXS01000013">
    <property type="protein sequence ID" value="KRG43433.1"/>
    <property type="molecule type" value="Genomic_DNA"/>
</dbReference>
<dbReference type="GO" id="GO:0042709">
    <property type="term" value="C:succinate-CoA ligase complex"/>
    <property type="evidence" value="ECO:0007669"/>
    <property type="project" value="TreeGrafter"/>
</dbReference>
<comment type="cofactor">
    <cofactor evidence="10">
        <name>Mg(2+)</name>
        <dbReference type="ChEBI" id="CHEBI:18420"/>
    </cofactor>
    <text evidence="10">Binds 1 Mg(2+) ion per subunit.</text>
</comment>
<dbReference type="PROSITE" id="PS50975">
    <property type="entry name" value="ATP_GRASP"/>
    <property type="match status" value="1"/>
</dbReference>
<evidence type="ECO:0000256" key="6">
    <source>
        <dbReference type="ARBA" id="ARBA00022840"/>
    </source>
</evidence>
<dbReference type="GO" id="GO:0005524">
    <property type="term" value="F:ATP binding"/>
    <property type="evidence" value="ECO:0007669"/>
    <property type="project" value="UniProtKB-UniRule"/>
</dbReference>
<evidence type="ECO:0000256" key="2">
    <source>
        <dbReference type="ARBA" id="ARBA00022532"/>
    </source>
</evidence>
<dbReference type="EC" id="6.2.1.5" evidence="10"/>
<evidence type="ECO:0000256" key="7">
    <source>
        <dbReference type="ARBA" id="ARBA00022842"/>
    </source>
</evidence>
<dbReference type="SUPFAM" id="SSF52210">
    <property type="entry name" value="Succinyl-CoA synthetase domains"/>
    <property type="match status" value="1"/>
</dbReference>
<comment type="caution">
    <text evidence="12">The sequence shown here is derived from an EMBL/GenBank/DDBJ whole genome shotgun (WGS) entry which is preliminary data.</text>
</comment>
<dbReference type="Gene3D" id="3.30.1490.20">
    <property type="entry name" value="ATP-grasp fold, A domain"/>
    <property type="match status" value="1"/>
</dbReference>
<keyword evidence="2 10" id="KW-0816">Tricarboxylic acid cycle</keyword>
<feature type="binding site" evidence="10">
    <location>
        <position position="102"/>
    </location>
    <ligand>
        <name>ATP</name>
        <dbReference type="ChEBI" id="CHEBI:30616"/>
    </ligand>
</feature>
<keyword evidence="6 10" id="KW-0067">ATP-binding</keyword>
<gene>
    <name evidence="10 12" type="primary">sucC</name>
    <name evidence="12" type="ORF">ARC78_07360</name>
</gene>
<feature type="binding site" evidence="10">
    <location>
        <position position="107"/>
    </location>
    <ligand>
        <name>ATP</name>
        <dbReference type="ChEBI" id="CHEBI:30616"/>
    </ligand>
</feature>
<dbReference type="FunFam" id="3.40.50.261:FF:000001">
    <property type="entry name" value="Succinate--CoA ligase [ADP-forming] subunit beta"/>
    <property type="match status" value="1"/>
</dbReference>
<keyword evidence="7 10" id="KW-0460">Magnesium</keyword>
<dbReference type="SUPFAM" id="SSF56059">
    <property type="entry name" value="Glutathione synthetase ATP-binding domain-like"/>
    <property type="match status" value="1"/>
</dbReference>
<dbReference type="UniPathway" id="UPA00223">
    <property type="reaction ID" value="UER00999"/>
</dbReference>
<protein>
    <recommendedName>
        <fullName evidence="10">Succinate--CoA ligase [ADP-forming] subunit beta</fullName>
        <ecNumber evidence="10">6.2.1.5</ecNumber>
    </recommendedName>
    <alternativeName>
        <fullName evidence="10">Succinyl-CoA synthetase subunit beta</fullName>
        <shortName evidence="10">SCS-beta</shortName>
    </alternativeName>
</protein>
<dbReference type="InterPro" id="IPR005809">
    <property type="entry name" value="Succ_CoA_ligase-like_bsu"/>
</dbReference>
<dbReference type="InterPro" id="IPR016102">
    <property type="entry name" value="Succinyl-CoA_synth-like"/>
</dbReference>
<dbReference type="InterPro" id="IPR005811">
    <property type="entry name" value="SUCC_ACL_C"/>
</dbReference>
<feature type="domain" description="ATP-grasp" evidence="11">
    <location>
        <begin position="9"/>
        <end position="55"/>
    </location>
</feature>
<dbReference type="Pfam" id="PF00549">
    <property type="entry name" value="Ligase_CoA"/>
    <property type="match status" value="1"/>
</dbReference>
<keyword evidence="5 10" id="KW-0547">Nucleotide-binding</keyword>
<keyword evidence="13" id="KW-1185">Reference proteome</keyword>
<evidence type="ECO:0000256" key="1">
    <source>
        <dbReference type="ARBA" id="ARBA00009182"/>
    </source>
</evidence>
<keyword evidence="3 10" id="KW-0436">Ligase</keyword>
<dbReference type="InterPro" id="IPR013815">
    <property type="entry name" value="ATP_grasp_subdomain_1"/>
</dbReference>
<comment type="catalytic activity">
    <reaction evidence="9">
        <text>GTP + succinate + CoA = succinyl-CoA + GDP + phosphate</text>
        <dbReference type="Rhea" id="RHEA:22120"/>
        <dbReference type="ChEBI" id="CHEBI:30031"/>
        <dbReference type="ChEBI" id="CHEBI:37565"/>
        <dbReference type="ChEBI" id="CHEBI:43474"/>
        <dbReference type="ChEBI" id="CHEBI:57287"/>
        <dbReference type="ChEBI" id="CHEBI:57292"/>
        <dbReference type="ChEBI" id="CHEBI:58189"/>
    </reaction>
    <physiologicalReaction direction="right-to-left" evidence="9">
        <dbReference type="Rhea" id="RHEA:22122"/>
    </physiologicalReaction>
</comment>
<accession>A0A0R0AGN1</accession>
<dbReference type="Gene3D" id="3.30.470.20">
    <property type="entry name" value="ATP-grasp fold, B domain"/>
    <property type="match status" value="1"/>
</dbReference>
<keyword evidence="4 10" id="KW-0479">Metal-binding</keyword>
<dbReference type="PIRSF" id="PIRSF001554">
    <property type="entry name" value="SucCS_beta"/>
    <property type="match status" value="1"/>
</dbReference>
<name>A0A0R0AGN1_9GAMM</name>
<comment type="subunit">
    <text evidence="10">Heterotetramer of two alpha and two beta subunits.</text>
</comment>
<evidence type="ECO:0000256" key="3">
    <source>
        <dbReference type="ARBA" id="ARBA00022598"/>
    </source>
</evidence>
<dbReference type="GO" id="GO:0006104">
    <property type="term" value="P:succinyl-CoA metabolic process"/>
    <property type="evidence" value="ECO:0007669"/>
    <property type="project" value="TreeGrafter"/>
</dbReference>
<feature type="binding site" evidence="10">
    <location>
        <position position="264"/>
    </location>
    <ligand>
        <name>substrate</name>
        <note>ligand shared with subunit alpha</note>
    </ligand>
</feature>
<dbReference type="InterPro" id="IPR011761">
    <property type="entry name" value="ATP-grasp"/>
</dbReference>
<feature type="binding site" evidence="10">
    <location>
        <begin position="53"/>
        <end position="55"/>
    </location>
    <ligand>
        <name>ATP</name>
        <dbReference type="ChEBI" id="CHEBI:30616"/>
    </ligand>
</feature>
<dbReference type="Gene3D" id="3.40.50.261">
    <property type="entry name" value="Succinyl-CoA synthetase domains"/>
    <property type="match status" value="1"/>
</dbReference>
<feature type="binding site" evidence="10">
    <location>
        <position position="46"/>
    </location>
    <ligand>
        <name>ATP</name>
        <dbReference type="ChEBI" id="CHEBI:30616"/>
    </ligand>
</feature>